<dbReference type="Gene3D" id="3.10.10.10">
    <property type="entry name" value="HIV Type 1 Reverse Transcriptase, subunit A, domain 1"/>
    <property type="match status" value="1"/>
</dbReference>
<dbReference type="EMBL" id="BKCJ010001880">
    <property type="protein sequence ID" value="GEU44686.1"/>
    <property type="molecule type" value="Genomic_DNA"/>
</dbReference>
<feature type="binding site" evidence="6">
    <location>
        <position position="74"/>
    </location>
    <ligand>
        <name>ATP</name>
        <dbReference type="ChEBI" id="CHEBI:30616"/>
    </ligand>
</feature>
<dbReference type="GO" id="GO:0004714">
    <property type="term" value="F:transmembrane receptor protein tyrosine kinase activity"/>
    <property type="evidence" value="ECO:0007669"/>
    <property type="project" value="InterPro"/>
</dbReference>
<keyword evidence="9" id="KW-0695">RNA-directed DNA polymerase</keyword>
<dbReference type="InterPro" id="IPR043502">
    <property type="entry name" value="DNA/RNA_pol_sf"/>
</dbReference>
<feature type="region of interest" description="Disordered" evidence="7">
    <location>
        <begin position="588"/>
        <end position="701"/>
    </location>
</feature>
<keyword evidence="1" id="KW-0723">Serine/threonine-protein kinase</keyword>
<dbReference type="PROSITE" id="PS00107">
    <property type="entry name" value="PROTEIN_KINASE_ATP"/>
    <property type="match status" value="1"/>
</dbReference>
<dbReference type="InterPro" id="IPR045272">
    <property type="entry name" value="ANXUR1/2-like"/>
</dbReference>
<evidence type="ECO:0000256" key="5">
    <source>
        <dbReference type="ARBA" id="ARBA00022840"/>
    </source>
</evidence>
<feature type="compositionally biased region" description="Basic and acidic residues" evidence="7">
    <location>
        <begin position="625"/>
        <end position="635"/>
    </location>
</feature>
<evidence type="ECO:0000256" key="6">
    <source>
        <dbReference type="PROSITE-ProRule" id="PRU10141"/>
    </source>
</evidence>
<feature type="compositionally biased region" description="Polar residues" evidence="7">
    <location>
        <begin position="1623"/>
        <end position="1641"/>
    </location>
</feature>
<dbReference type="InterPro" id="IPR000477">
    <property type="entry name" value="RT_dom"/>
</dbReference>
<feature type="compositionally biased region" description="Polar residues" evidence="7">
    <location>
        <begin position="639"/>
        <end position="649"/>
    </location>
</feature>
<feature type="domain" description="Protein kinase" evidence="8">
    <location>
        <begin position="44"/>
        <end position="355"/>
    </location>
</feature>
<dbReference type="InterPro" id="IPR043128">
    <property type="entry name" value="Rev_trsase/Diguanyl_cyclase"/>
</dbReference>
<feature type="compositionally biased region" description="Basic residues" evidence="7">
    <location>
        <begin position="655"/>
        <end position="665"/>
    </location>
</feature>
<evidence type="ECO:0000313" key="9">
    <source>
        <dbReference type="EMBL" id="GEU44686.1"/>
    </source>
</evidence>
<feature type="compositionally biased region" description="Low complexity" evidence="7">
    <location>
        <begin position="1607"/>
        <end position="1622"/>
    </location>
</feature>
<dbReference type="CDD" id="cd01647">
    <property type="entry name" value="RT_LTR"/>
    <property type="match status" value="1"/>
</dbReference>
<feature type="compositionally biased region" description="Basic and acidic residues" evidence="7">
    <location>
        <begin position="878"/>
        <end position="892"/>
    </location>
</feature>
<evidence type="ECO:0000256" key="4">
    <source>
        <dbReference type="ARBA" id="ARBA00022777"/>
    </source>
</evidence>
<dbReference type="Gene3D" id="3.30.70.270">
    <property type="match status" value="1"/>
</dbReference>
<dbReference type="InterPro" id="IPR011009">
    <property type="entry name" value="Kinase-like_dom_sf"/>
</dbReference>
<dbReference type="Gene3D" id="3.30.200.20">
    <property type="entry name" value="Phosphorylase Kinase, domain 1"/>
    <property type="match status" value="2"/>
</dbReference>
<keyword evidence="9" id="KW-0548">Nucleotidyltransferase</keyword>
<dbReference type="InterPro" id="IPR008271">
    <property type="entry name" value="Ser/Thr_kinase_AS"/>
</dbReference>
<evidence type="ECO:0000256" key="3">
    <source>
        <dbReference type="ARBA" id="ARBA00022741"/>
    </source>
</evidence>
<keyword evidence="3 6" id="KW-0547">Nucleotide-binding</keyword>
<evidence type="ECO:0000259" key="8">
    <source>
        <dbReference type="PROSITE" id="PS50011"/>
    </source>
</evidence>
<protein>
    <submittedName>
        <fullName evidence="9">Reverse transcriptase domain-containing protein</fullName>
    </submittedName>
</protein>
<dbReference type="PANTHER" id="PTHR27003">
    <property type="entry name" value="OS07G0166700 PROTEIN"/>
    <property type="match status" value="1"/>
</dbReference>
<feature type="region of interest" description="Disordered" evidence="7">
    <location>
        <begin position="1605"/>
        <end position="1669"/>
    </location>
</feature>
<evidence type="ECO:0000256" key="2">
    <source>
        <dbReference type="ARBA" id="ARBA00022679"/>
    </source>
</evidence>
<accession>A0A6L2K5N6</accession>
<dbReference type="InterPro" id="IPR017441">
    <property type="entry name" value="Protein_kinase_ATP_BS"/>
</dbReference>
<dbReference type="SUPFAM" id="SSF56672">
    <property type="entry name" value="DNA/RNA polymerases"/>
    <property type="match status" value="1"/>
</dbReference>
<reference evidence="9" key="1">
    <citation type="journal article" date="2019" name="Sci. Rep.">
        <title>Draft genome of Tanacetum cinerariifolium, the natural source of mosquito coil.</title>
        <authorList>
            <person name="Yamashiro T."/>
            <person name="Shiraishi A."/>
            <person name="Satake H."/>
            <person name="Nakayama K."/>
        </authorList>
    </citation>
    <scope>NUCLEOTIDE SEQUENCE</scope>
</reference>
<feature type="compositionally biased region" description="Basic and acidic residues" evidence="7">
    <location>
        <begin position="691"/>
        <end position="701"/>
    </location>
</feature>
<dbReference type="InterPro" id="IPR001245">
    <property type="entry name" value="Ser-Thr/Tyr_kinase_cat_dom"/>
</dbReference>
<dbReference type="GO" id="GO:0009506">
    <property type="term" value="C:plasmodesma"/>
    <property type="evidence" value="ECO:0007669"/>
    <property type="project" value="TreeGrafter"/>
</dbReference>
<dbReference type="Gene3D" id="1.10.510.10">
    <property type="entry name" value="Transferase(Phosphotransferase) domain 1"/>
    <property type="match status" value="1"/>
</dbReference>
<dbReference type="InterPro" id="IPR025886">
    <property type="entry name" value="PP2-like"/>
</dbReference>
<dbReference type="Pfam" id="PF14299">
    <property type="entry name" value="PP2"/>
    <property type="match status" value="1"/>
</dbReference>
<sequence length="1802" mass="205572">MHVFASFPGSIGFILHYCHALLQENILEHWIIPSKEIYSATYGFSNDHLIGGGGFGGVYKAKLFHFDVRKYVRKNGSQVFSIEGGGFGGYPRRRSTVAIKKLDDRFGQGKREFLQEIKVLSTLKHRNLVSLLGFCDHDGDMILVYEHASNGSLDKCINIRRRVYNHTWAQRLQICLDVARGLSYLRNLGIIHRDIKSANILLGHNLEGVISDFGLSRTSKHQNVEFSMTNPAGTPAYIDPNYFRTHELTKQSDIYSFGVVLWEVVCGKLAILPQIEDDQEYLLHLAKRHFMQNKLNLIIDPQLREEFDKSSLNPGNKNFEDSIKTFAAIAYECLDAKAKQLTMDDVVKELKRAWAFHVAGVEMFSLNIINSATSGFSEEHVIGKETRDKVYTGTLSVSMQPKLVAIKQFEIVGSYEEGGFFKDVAMMSSYIDDNIIPFHGFCEEANEMILKLSCKSEQVAAPYAEGYGGLRASVMANTTPLVTTITKPAVNPVEANSTPRVNIQEFCEEHYEDILPIIMEKVRHDRRKDVHTRLDFGEGPRERVRKDSYYSNTRARSTELGRVKVQDRLKYGNRHVLDRLGHRRQSAFDRLSETYSPSTTISRPQKTDSRDSPRGRNRTRTLSASRDDRHKDREGLCSTRESYGDSFSHSYRDGSHHHHMKRKRDKSPPSSMSRSNSSDEKHRKSRSKRHQPTDEDDLKRPWMCEEENPFTPRIRNFKSSRKTQMPKNVKTYDGTGDPEDHVKVFQATMQVERWAMPTWCHMFNSTLIGAAKVWFDELPPESIDGYKYLKAAFLAYFMQQKKYVKDPGAPECMRISGFMHGVNNPKLTKRLNEHVPKTMEEMMITTIAFIRGEAAAASKKKGHVSWKPQYQSKRHSSEKRSDFRDHSREGRRPNRFTPSPGRRKKSFLPKQDQSKTGKKKAATKDKPTTIYMVQSWQRAVKQKVTQSFERMREIAFLQLAVSNGTEGPLIIEAEMGRHMIHRMYINGGSSMEILYEHCFNRLRPEIKGQMDPATTSLTGFSGETIWPIGQLRLLVTIGDAAHSTKAWMNFMVVKSLSPYNGIIERPGLKAIQAVPSTVHGMLNSQEEKTHPTNFTVALHPDFPDQEVVIGGSLSDTGRTELCSILKKNLDILAWQPSDMTGVPRSVAEHRLNIRDGYSPVRQKKRGQAPERAKAIQAEVQKLVEAGIMREVYYHDWLSNPVMVKKHDGSWQMCVDFTDLNKVCPQDCYPLPEIDWKVESLCGYPFKCFLDAYNGYHQIQLAEVDEEKTTFHTRQGVYCYTKMPFGLKNAGATYQRLMDKAFEGQIGRNIEVYVDDLVVKSHTKAEMMRDVEETFRKVNMKLNPKKCSFGLAEGVFLGHVITPEGIKPCPDKTAAVLQLPSPRTVKEVQSLNGKLASLNWFLSNKQSTLKNNKRFSISMYGVKCEMVPATRFSYEYASSLKWASIRKSRFPKVAKILCVLNLNIQIKIRPQFLTPEKTYGAYLVFTFKKDFHHALIHQSKRVFHVLIVGIFIEGIEFRPVTVDALVNKEIKDENDVQGVDKLGSDMHLGSIDYHEVINRSQRNPVYTSKEELNAVLSEGILIDQGEKLMLVRMHVRCGKQLKGKIYKPTNNNLRTSSNTSRPNQDNSPRFNRNAGYKNQRNGTVAGARETVGPTVVSPDAADSGPIFDDEPLQKVSNNDNYNVFAMKSTHPEQSEYVLDTYPIDQDAQNAAIAISCNPVQHSRTKHVDVRYHFIKEKVEKGIVERFFVGTEYQLADLFTKVLLEERFTYLVRRLSMRSLTPAELKALAMNLFDLSNIEIAYNH</sequence>
<keyword evidence="2" id="KW-0808">Transferase</keyword>
<dbReference type="PANTHER" id="PTHR27003:SF354">
    <property type="entry name" value="PROTEIN KINASE DOMAIN-CONTAINING PROTEIN"/>
    <property type="match status" value="1"/>
</dbReference>
<dbReference type="InterPro" id="IPR000719">
    <property type="entry name" value="Prot_kinase_dom"/>
</dbReference>
<dbReference type="SUPFAM" id="SSF56112">
    <property type="entry name" value="Protein kinase-like (PK-like)"/>
    <property type="match status" value="2"/>
</dbReference>
<dbReference type="GO" id="GO:0005524">
    <property type="term" value="F:ATP binding"/>
    <property type="evidence" value="ECO:0007669"/>
    <property type="project" value="UniProtKB-UniRule"/>
</dbReference>
<evidence type="ECO:0000256" key="7">
    <source>
        <dbReference type="SAM" id="MobiDB-lite"/>
    </source>
</evidence>
<feature type="compositionally biased region" description="Basic and acidic residues" evidence="7">
    <location>
        <begin position="605"/>
        <end position="614"/>
    </location>
</feature>
<evidence type="ECO:0000256" key="1">
    <source>
        <dbReference type="ARBA" id="ARBA00022527"/>
    </source>
</evidence>
<name>A0A6L2K5N6_TANCI</name>
<gene>
    <name evidence="9" type="ORF">Tci_016664</name>
</gene>
<dbReference type="PROSITE" id="PS50011">
    <property type="entry name" value="PROTEIN_KINASE_DOM"/>
    <property type="match status" value="1"/>
</dbReference>
<dbReference type="SMART" id="SM00220">
    <property type="entry name" value="S_TKc"/>
    <property type="match status" value="1"/>
</dbReference>
<organism evidence="9">
    <name type="scientific">Tanacetum cinerariifolium</name>
    <name type="common">Dalmatian daisy</name>
    <name type="synonym">Chrysanthemum cinerariifolium</name>
    <dbReference type="NCBI Taxonomy" id="118510"/>
    <lineage>
        <taxon>Eukaryota</taxon>
        <taxon>Viridiplantae</taxon>
        <taxon>Streptophyta</taxon>
        <taxon>Embryophyta</taxon>
        <taxon>Tracheophyta</taxon>
        <taxon>Spermatophyta</taxon>
        <taxon>Magnoliopsida</taxon>
        <taxon>eudicotyledons</taxon>
        <taxon>Gunneridae</taxon>
        <taxon>Pentapetalae</taxon>
        <taxon>asterids</taxon>
        <taxon>campanulids</taxon>
        <taxon>Asterales</taxon>
        <taxon>Asteraceae</taxon>
        <taxon>Asteroideae</taxon>
        <taxon>Anthemideae</taxon>
        <taxon>Anthemidinae</taxon>
        <taxon>Tanacetum</taxon>
    </lineage>
</organism>
<dbReference type="PROSITE" id="PS00108">
    <property type="entry name" value="PROTEIN_KINASE_ST"/>
    <property type="match status" value="1"/>
</dbReference>
<dbReference type="Pfam" id="PF07714">
    <property type="entry name" value="PK_Tyr_Ser-Thr"/>
    <property type="match status" value="1"/>
</dbReference>
<keyword evidence="5 6" id="KW-0067">ATP-binding</keyword>
<dbReference type="GO" id="GO:0005886">
    <property type="term" value="C:plasma membrane"/>
    <property type="evidence" value="ECO:0007669"/>
    <property type="project" value="TreeGrafter"/>
</dbReference>
<feature type="region of interest" description="Disordered" evidence="7">
    <location>
        <begin position="860"/>
        <end position="926"/>
    </location>
</feature>
<keyword evidence="4" id="KW-0418">Kinase</keyword>
<feature type="compositionally biased region" description="Polar residues" evidence="7">
    <location>
        <begin position="593"/>
        <end position="604"/>
    </location>
</feature>
<comment type="caution">
    <text evidence="9">The sequence shown here is derived from an EMBL/GenBank/DDBJ whole genome shotgun (WGS) entry which is preliminary data.</text>
</comment>
<dbReference type="GO" id="GO:0003964">
    <property type="term" value="F:RNA-directed DNA polymerase activity"/>
    <property type="evidence" value="ECO:0007669"/>
    <property type="project" value="UniProtKB-KW"/>
</dbReference>
<proteinExistence type="predicted"/>
<dbReference type="CDD" id="cd09272">
    <property type="entry name" value="RNase_HI_RT_Ty1"/>
    <property type="match status" value="1"/>
</dbReference>
<dbReference type="GO" id="GO:0004674">
    <property type="term" value="F:protein serine/threonine kinase activity"/>
    <property type="evidence" value="ECO:0007669"/>
    <property type="project" value="UniProtKB-KW"/>
</dbReference>
<dbReference type="Pfam" id="PF00078">
    <property type="entry name" value="RVT_1"/>
    <property type="match status" value="1"/>
</dbReference>